<keyword evidence="1" id="KW-1133">Transmembrane helix</keyword>
<organism evidence="2">
    <name type="scientific">marine sediment metagenome</name>
    <dbReference type="NCBI Taxonomy" id="412755"/>
    <lineage>
        <taxon>unclassified sequences</taxon>
        <taxon>metagenomes</taxon>
        <taxon>ecological metagenomes</taxon>
    </lineage>
</organism>
<sequence length="61" mass="6350">MMGRVMSIYMMTFAFMPMGALPIGALGDAIGVGTAVAGGGATVVFFVLAMAVLRPNLRRLE</sequence>
<reference evidence="2" key="1">
    <citation type="journal article" date="2014" name="Front. Microbiol.">
        <title>High frequency of phylogenetically diverse reductive dehalogenase-homologous genes in deep subseafloor sedimentary metagenomes.</title>
        <authorList>
            <person name="Kawai M."/>
            <person name="Futagami T."/>
            <person name="Toyoda A."/>
            <person name="Takaki Y."/>
            <person name="Nishi S."/>
            <person name="Hori S."/>
            <person name="Arai W."/>
            <person name="Tsubouchi T."/>
            <person name="Morono Y."/>
            <person name="Uchiyama I."/>
            <person name="Ito T."/>
            <person name="Fujiyama A."/>
            <person name="Inagaki F."/>
            <person name="Takami H."/>
        </authorList>
    </citation>
    <scope>NUCLEOTIDE SEQUENCE</scope>
    <source>
        <strain evidence="2">Expedition CK06-06</strain>
    </source>
</reference>
<feature type="transmembrane region" description="Helical" evidence="1">
    <location>
        <begin position="32"/>
        <end position="53"/>
    </location>
</feature>
<evidence type="ECO:0000256" key="1">
    <source>
        <dbReference type="SAM" id="Phobius"/>
    </source>
</evidence>
<proteinExistence type="predicted"/>
<gene>
    <name evidence="2" type="ORF">S01H1_85236</name>
</gene>
<dbReference type="AlphaFoldDB" id="X0XYR2"/>
<evidence type="ECO:0000313" key="2">
    <source>
        <dbReference type="EMBL" id="GAG48544.1"/>
    </source>
</evidence>
<keyword evidence="1" id="KW-0472">Membrane</keyword>
<dbReference type="EMBL" id="BARS01058453">
    <property type="protein sequence ID" value="GAG48544.1"/>
    <property type="molecule type" value="Genomic_DNA"/>
</dbReference>
<accession>X0XYR2</accession>
<name>X0XYR2_9ZZZZ</name>
<evidence type="ECO:0008006" key="3">
    <source>
        <dbReference type="Google" id="ProtNLM"/>
    </source>
</evidence>
<keyword evidence="1" id="KW-0812">Transmembrane</keyword>
<comment type="caution">
    <text evidence="2">The sequence shown here is derived from an EMBL/GenBank/DDBJ whole genome shotgun (WGS) entry which is preliminary data.</text>
</comment>
<feature type="transmembrane region" description="Helical" evidence="1">
    <location>
        <begin position="7"/>
        <end position="26"/>
    </location>
</feature>
<protein>
    <recommendedName>
        <fullName evidence="3">Major facilitator superfamily (MFS) profile domain-containing protein</fullName>
    </recommendedName>
</protein>